<dbReference type="InterPro" id="IPR024079">
    <property type="entry name" value="MetalloPept_cat_dom_sf"/>
</dbReference>
<dbReference type="Proteomes" id="UP000249547">
    <property type="component" value="Unassembled WGS sequence"/>
</dbReference>
<feature type="domain" description="DUF5117" evidence="3">
    <location>
        <begin position="99"/>
        <end position="290"/>
    </location>
</feature>
<evidence type="ECO:0000313" key="5">
    <source>
        <dbReference type="EMBL" id="RAJ08707.1"/>
    </source>
</evidence>
<protein>
    <submittedName>
        <fullName evidence="5">Uncharacterized protein DUF5118</fullName>
    </submittedName>
</protein>
<feature type="domain" description="DUF5118" evidence="4">
    <location>
        <begin position="42"/>
        <end position="90"/>
    </location>
</feature>
<feature type="domain" description="EcxA zinc-binding" evidence="2">
    <location>
        <begin position="422"/>
        <end position="730"/>
    </location>
</feature>
<reference evidence="5 6" key="1">
    <citation type="submission" date="2018-06" db="EMBL/GenBank/DDBJ databases">
        <title>Genomic Encyclopedia of Archaeal and Bacterial Type Strains, Phase II (KMG-II): from individual species to whole genera.</title>
        <authorList>
            <person name="Goeker M."/>
        </authorList>
    </citation>
    <scope>NUCLEOTIDE SEQUENCE [LARGE SCALE GENOMIC DNA]</scope>
    <source>
        <strain evidence="5 6">DSM 23857</strain>
    </source>
</reference>
<feature type="region of interest" description="Disordered" evidence="1">
    <location>
        <begin position="547"/>
        <end position="566"/>
    </location>
</feature>
<dbReference type="AlphaFoldDB" id="A0A327R4A2"/>
<comment type="caution">
    <text evidence="5">The sequence shown here is derived from an EMBL/GenBank/DDBJ whole genome shotgun (WGS) entry which is preliminary data.</text>
</comment>
<dbReference type="Pfam" id="PF16313">
    <property type="entry name" value="DUF4953"/>
    <property type="match status" value="1"/>
</dbReference>
<evidence type="ECO:0000259" key="3">
    <source>
        <dbReference type="Pfam" id="PF17148"/>
    </source>
</evidence>
<dbReference type="EMBL" id="QLLL01000002">
    <property type="protein sequence ID" value="RAJ08707.1"/>
    <property type="molecule type" value="Genomic_DNA"/>
</dbReference>
<sequence length="818" mass="93292">MKKEIIALSMLTALHASAQQKDSSKPAEKETTTAAPSKDKMQAYDKVITPSTTTKSGMFFVHFVDNKYYFEIPDSLMNRDILAVTRYVATPEGGQMYGGEKANEQTIYFEKGIQGKIFLRVNVVRSRAKDENQAIYKAIQNTTVRPIAAAFDIKTINPANGNVVIDVTDFFKKENAVVTIAQDIKTEKKLGGLADDRSFITSIKTFPINIEIRSLKTYTSSNPGLAASAASGVVSLELNTSLVLLPKVPMRKRLFDERVGYFANNFVLFDDNSQQTNTYGIIQRYRLEPKEEDIEKYKRGELVEPKKQIVYYIDPATPAKWRPYLMAGVNDWQKAFEQAGFKNAIVAKAWPSEDTTMSMEDARFSVIRYFASEIPNAYGPRISDPRSGEIIESHVGWYHNVMKLVHDWYMVQVGPNDARARKMEFDDELMGELIRFVSSHEIGHTLGLRHNMGASSQTPVEKLRDKKWVEANGHTVSIMDYARFNYVAQPEDKIGKDGLYPRIGAYDKWAIQWGYKNIFNTNDEFEDKKVLNKWIVDSLNANPRLWFGGEGKNGDPRSQTEDLGDNSVKASDYGLLNLQRVMSNLLEWTKEEGDLYDNLKRMYKATTGQYSRYLYHVLTNINGTYITFKSQEQNGAVYTPVPKERMQEAIDYVGRNLMNPPLWLYPENITNKLRVFPFEEIGNVQNNVLNTLLSPGMLYNVMQINLQDPKAYTVTEYLLDVKKAAWQKFTGDKVLDAYRRNIQKMYLERIAMIYKPVSIDAGKMLTNAERSDARIYVQEHLLALKRQIQASPAANALNQLHNAAMIKEIDRILKSDSK</sequence>
<keyword evidence="6" id="KW-1185">Reference proteome</keyword>
<feature type="region of interest" description="Disordered" evidence="1">
    <location>
        <begin position="17"/>
        <end position="38"/>
    </location>
</feature>
<evidence type="ECO:0000259" key="2">
    <source>
        <dbReference type="Pfam" id="PF16313"/>
    </source>
</evidence>
<dbReference type="SUPFAM" id="SSF55486">
    <property type="entry name" value="Metalloproteases ('zincins'), catalytic domain"/>
    <property type="match status" value="1"/>
</dbReference>
<dbReference type="InterPro" id="IPR033428">
    <property type="entry name" value="DUF5118"/>
</dbReference>
<dbReference type="RefSeq" id="WP_111596822.1">
    <property type="nucleotide sequence ID" value="NZ_QLLL01000002.1"/>
</dbReference>
<name>A0A327R4A2_9BACT</name>
<evidence type="ECO:0000256" key="1">
    <source>
        <dbReference type="SAM" id="MobiDB-lite"/>
    </source>
</evidence>
<dbReference type="InterPro" id="IPR032534">
    <property type="entry name" value="EcxA_zinc-bd"/>
</dbReference>
<dbReference type="PANTHER" id="PTHR38478:SF1">
    <property type="entry name" value="ZINC DEPENDENT METALLOPROTEASE DOMAIN LIPOPROTEIN"/>
    <property type="match status" value="1"/>
</dbReference>
<dbReference type="InterPro" id="IPR033413">
    <property type="entry name" value="DUF5117"/>
</dbReference>
<organism evidence="5 6">
    <name type="scientific">Chitinophaga skermanii</name>
    <dbReference type="NCBI Taxonomy" id="331697"/>
    <lineage>
        <taxon>Bacteria</taxon>
        <taxon>Pseudomonadati</taxon>
        <taxon>Bacteroidota</taxon>
        <taxon>Chitinophagia</taxon>
        <taxon>Chitinophagales</taxon>
        <taxon>Chitinophagaceae</taxon>
        <taxon>Chitinophaga</taxon>
    </lineage>
</organism>
<proteinExistence type="predicted"/>
<dbReference type="Gene3D" id="3.40.390.10">
    <property type="entry name" value="Collagenase (Catalytic Domain)"/>
    <property type="match status" value="1"/>
</dbReference>
<dbReference type="Pfam" id="PF17162">
    <property type="entry name" value="DUF5118"/>
    <property type="match status" value="1"/>
</dbReference>
<evidence type="ECO:0000259" key="4">
    <source>
        <dbReference type="Pfam" id="PF17162"/>
    </source>
</evidence>
<dbReference type="PANTHER" id="PTHR38478">
    <property type="entry name" value="PEPTIDASE M1A AND M12B"/>
    <property type="match status" value="1"/>
</dbReference>
<dbReference type="CDD" id="cd04276">
    <property type="entry name" value="ZnMc_MMP_like_2"/>
    <property type="match status" value="1"/>
</dbReference>
<gene>
    <name evidence="5" type="ORF">LX64_01361</name>
</gene>
<dbReference type="Pfam" id="PF17148">
    <property type="entry name" value="DUF5117"/>
    <property type="match status" value="1"/>
</dbReference>
<dbReference type="OrthoDB" id="9776599at2"/>
<evidence type="ECO:0000313" key="6">
    <source>
        <dbReference type="Proteomes" id="UP000249547"/>
    </source>
</evidence>
<accession>A0A327R4A2</accession>
<feature type="compositionally biased region" description="Basic and acidic residues" evidence="1">
    <location>
        <begin position="22"/>
        <end position="38"/>
    </location>
</feature>
<dbReference type="InterPro" id="IPR034032">
    <property type="entry name" value="Zn_MMP-like_bac"/>
</dbReference>
<dbReference type="GO" id="GO:0008237">
    <property type="term" value="F:metallopeptidase activity"/>
    <property type="evidence" value="ECO:0007669"/>
    <property type="project" value="InterPro"/>
</dbReference>